<keyword evidence="4" id="KW-0698">rRNA processing</keyword>
<keyword evidence="9" id="KW-1185">Reference proteome</keyword>
<evidence type="ECO:0000256" key="1">
    <source>
        <dbReference type="ARBA" id="ARBA00004604"/>
    </source>
</evidence>
<dbReference type="GO" id="GO:0032040">
    <property type="term" value="C:small-subunit processome"/>
    <property type="evidence" value="ECO:0007669"/>
    <property type="project" value="InterPro"/>
</dbReference>
<reference evidence="8 9" key="1">
    <citation type="submission" date="2019-07" db="EMBL/GenBank/DDBJ databases">
        <authorList>
            <person name="Jastrzebski P J."/>
            <person name="Paukszto L."/>
            <person name="Jastrzebski P J."/>
        </authorList>
    </citation>
    <scope>NUCLEOTIDE SEQUENCE [LARGE SCALE GENOMIC DNA]</scope>
    <source>
        <strain evidence="8 9">WMS-il1</strain>
    </source>
</reference>
<evidence type="ECO:0000256" key="6">
    <source>
        <dbReference type="ARBA" id="ARBA00024695"/>
    </source>
</evidence>
<dbReference type="Pfam" id="PF04147">
    <property type="entry name" value="Nop14"/>
    <property type="match status" value="2"/>
</dbReference>
<gene>
    <name evidence="8" type="ORF">WMSIL1_LOCUS527</name>
</gene>
<evidence type="ECO:0000313" key="8">
    <source>
        <dbReference type="EMBL" id="VUZ38974.1"/>
    </source>
</evidence>
<dbReference type="InterPro" id="IPR007276">
    <property type="entry name" value="Nop14"/>
</dbReference>
<dbReference type="PANTHER" id="PTHR23183">
    <property type="entry name" value="NOP14"/>
    <property type="match status" value="1"/>
</dbReference>
<proteinExistence type="inferred from homology"/>
<keyword evidence="5" id="KW-0539">Nucleus</keyword>
<evidence type="ECO:0008006" key="10">
    <source>
        <dbReference type="Google" id="ProtNLM"/>
    </source>
</evidence>
<feature type="compositionally biased region" description="Basic residues" evidence="7">
    <location>
        <begin position="18"/>
        <end position="31"/>
    </location>
</feature>
<evidence type="ECO:0000256" key="7">
    <source>
        <dbReference type="SAM" id="MobiDB-lite"/>
    </source>
</evidence>
<protein>
    <recommendedName>
        <fullName evidence="10">Nucleolar protein 14</fullName>
    </recommendedName>
</protein>
<accession>A0A564XXD4</accession>
<organism evidence="8 9">
    <name type="scientific">Hymenolepis diminuta</name>
    <name type="common">Rat tapeworm</name>
    <dbReference type="NCBI Taxonomy" id="6216"/>
    <lineage>
        <taxon>Eukaryota</taxon>
        <taxon>Metazoa</taxon>
        <taxon>Spiralia</taxon>
        <taxon>Lophotrochozoa</taxon>
        <taxon>Platyhelminthes</taxon>
        <taxon>Cestoda</taxon>
        <taxon>Eucestoda</taxon>
        <taxon>Cyclophyllidea</taxon>
        <taxon>Hymenolepididae</taxon>
        <taxon>Hymenolepis</taxon>
    </lineage>
</organism>
<evidence type="ECO:0000256" key="5">
    <source>
        <dbReference type="ARBA" id="ARBA00023242"/>
    </source>
</evidence>
<dbReference type="AlphaFoldDB" id="A0A564XXD4"/>
<dbReference type="PANTHER" id="PTHR23183:SF0">
    <property type="entry name" value="NUCLEOLAR PROTEIN 14"/>
    <property type="match status" value="1"/>
</dbReference>
<dbReference type="EMBL" id="CABIJS010000011">
    <property type="protein sequence ID" value="VUZ38974.1"/>
    <property type="molecule type" value="Genomic_DNA"/>
</dbReference>
<dbReference type="GO" id="GO:0030692">
    <property type="term" value="C:Noc4p-Nop14p complex"/>
    <property type="evidence" value="ECO:0007669"/>
    <property type="project" value="TreeGrafter"/>
</dbReference>
<evidence type="ECO:0000256" key="2">
    <source>
        <dbReference type="ARBA" id="ARBA00007466"/>
    </source>
</evidence>
<comment type="similarity">
    <text evidence="2">Belongs to the NOP14 family.</text>
</comment>
<comment type="subcellular location">
    <subcellularLocation>
        <location evidence="1">Nucleus</location>
        <location evidence="1">Nucleolus</location>
    </subcellularLocation>
</comment>
<name>A0A564XXD4_HYMDI</name>
<evidence type="ECO:0000256" key="4">
    <source>
        <dbReference type="ARBA" id="ARBA00022552"/>
    </source>
</evidence>
<dbReference type="GO" id="GO:0030490">
    <property type="term" value="P:maturation of SSU-rRNA"/>
    <property type="evidence" value="ECO:0007669"/>
    <property type="project" value="TreeGrafter"/>
</dbReference>
<dbReference type="Proteomes" id="UP000321570">
    <property type="component" value="Unassembled WGS sequence"/>
</dbReference>
<evidence type="ECO:0000313" key="9">
    <source>
        <dbReference type="Proteomes" id="UP000321570"/>
    </source>
</evidence>
<comment type="function">
    <text evidence="6">Involved in nucleolar processing of pre-18S ribosomal RNA. Has a role in the nuclear export of 40S pre-ribosomal subunit to the cytoplasm.</text>
</comment>
<keyword evidence="3" id="KW-0690">Ribosome biogenesis</keyword>
<evidence type="ECO:0000256" key="3">
    <source>
        <dbReference type="ARBA" id="ARBA00022517"/>
    </source>
</evidence>
<sequence>MVKVKMQIPKHQQNQKGFSKKNMKHKPNNKRAKVLSKQLREDGKVGGVIDRRIGSNEIGVSQSDASIKRHIIEKLRQMETLGTTSADPDDPLIKAASGLIKPGKQASYDDELGGLSADIVESELFVGGEEMNTSGVSAAPDKQNKHDTLLLKIAQSKEERLKRVEENEATRQKLKDADLDWANNIRFRLAELMKLKSKNPEAAEKMERNRSEVLSLLNNFSFDKRVAPIGARVETMETKNSKLLANLENIVSKRAEEMDTTESKDDLKTEDVILRLLCQIDTYSHILVARIAEELRSLNVIQLPDAVRGLLLTQILLTDAITRKLERNGDRSNLKAKTFADRNRLSGIFVPEAVRYLIRLIETATRGCGALFIGEDASSKKLETYSTLDIQVALKQRPLKDSEILSYRLGCLDKCLALATSFLELYSEYFPAPAVCSIFSGLNLTGLMTENLPVGIKLKAQRLTEKIREVRAQPRPKDIAVVDKVSLMLADKSATPQALQKIGLVPQLEPEFEEKLDPRRSKKKAAHVDIRQKLAKERRSVMRELRKDAQFLGNYDRAKIKANDEIRKKKTLDVIAKMRSID</sequence>
<feature type="region of interest" description="Disordered" evidence="7">
    <location>
        <begin position="1"/>
        <end position="31"/>
    </location>
</feature>